<protein>
    <recommendedName>
        <fullName evidence="2">ANTAR domain-containing protein</fullName>
    </recommendedName>
</protein>
<proteinExistence type="predicted"/>
<organism evidence="1">
    <name type="scientific">Streptomyces sp. R33</name>
    <dbReference type="NCBI Taxonomy" id="3238629"/>
    <lineage>
        <taxon>Bacteria</taxon>
        <taxon>Bacillati</taxon>
        <taxon>Actinomycetota</taxon>
        <taxon>Actinomycetes</taxon>
        <taxon>Kitasatosporales</taxon>
        <taxon>Streptomycetaceae</taxon>
        <taxon>Streptomyces</taxon>
    </lineage>
</organism>
<evidence type="ECO:0008006" key="2">
    <source>
        <dbReference type="Google" id="ProtNLM"/>
    </source>
</evidence>
<accession>A0AB39YGT5</accession>
<name>A0AB39YGT5_9ACTN</name>
<gene>
    <name evidence="1" type="ORF">AB5J51_38880</name>
</gene>
<dbReference type="AlphaFoldDB" id="A0AB39YGT5"/>
<sequence length="67" mass="7120">MADDLAADTIRKLEDAMASRSLPEHTTELLRVSLGQARAAKSAGHDQEAITIAAQALQIAETSSTDR</sequence>
<evidence type="ECO:0000313" key="1">
    <source>
        <dbReference type="EMBL" id="XDV68453.1"/>
    </source>
</evidence>
<reference evidence="1" key="1">
    <citation type="submission" date="2024-08" db="EMBL/GenBank/DDBJ databases">
        <authorList>
            <person name="Yu S.T."/>
        </authorList>
    </citation>
    <scope>NUCLEOTIDE SEQUENCE</scope>
    <source>
        <strain evidence="1">R33</strain>
    </source>
</reference>
<dbReference type="RefSeq" id="WP_369779962.1">
    <property type="nucleotide sequence ID" value="NZ_CP165727.1"/>
</dbReference>
<dbReference type="EMBL" id="CP165727">
    <property type="protein sequence ID" value="XDV68453.1"/>
    <property type="molecule type" value="Genomic_DNA"/>
</dbReference>